<name>A0ABN7T4B8_OIKDI</name>
<protein>
    <submittedName>
        <fullName evidence="1">Oidioi.mRNA.OKI2018_I69.chr2.g4590.t1.cds</fullName>
    </submittedName>
</protein>
<organism evidence="1 2">
    <name type="scientific">Oikopleura dioica</name>
    <name type="common">Tunicate</name>
    <dbReference type="NCBI Taxonomy" id="34765"/>
    <lineage>
        <taxon>Eukaryota</taxon>
        <taxon>Metazoa</taxon>
        <taxon>Chordata</taxon>
        <taxon>Tunicata</taxon>
        <taxon>Appendicularia</taxon>
        <taxon>Copelata</taxon>
        <taxon>Oikopleuridae</taxon>
        <taxon>Oikopleura</taxon>
    </lineage>
</organism>
<keyword evidence="2" id="KW-1185">Reference proteome</keyword>
<gene>
    <name evidence="1" type="ORF">OKIOD_LOCUS13355</name>
</gene>
<evidence type="ECO:0000313" key="1">
    <source>
        <dbReference type="EMBL" id="CAG5110161.1"/>
    </source>
</evidence>
<proteinExistence type="predicted"/>
<dbReference type="Proteomes" id="UP001158576">
    <property type="component" value="Chromosome 2"/>
</dbReference>
<accession>A0ABN7T4B8</accession>
<dbReference type="EMBL" id="OU015567">
    <property type="protein sequence ID" value="CAG5110161.1"/>
    <property type="molecule type" value="Genomic_DNA"/>
</dbReference>
<evidence type="ECO:0000313" key="2">
    <source>
        <dbReference type="Proteomes" id="UP001158576"/>
    </source>
</evidence>
<reference evidence="1 2" key="1">
    <citation type="submission" date="2021-04" db="EMBL/GenBank/DDBJ databases">
        <authorList>
            <person name="Bliznina A."/>
        </authorList>
    </citation>
    <scope>NUCLEOTIDE SEQUENCE [LARGE SCALE GENOMIC DNA]</scope>
</reference>
<sequence>MNFIGVFSLFVSSQAFFFRSPPRRQVVEKKDKSDDAQLERQKEFEEFVRQMKMMMMKNPEKPVKSRHMYISPLF</sequence>